<evidence type="ECO:0000256" key="2">
    <source>
        <dbReference type="ARBA" id="ARBA00023033"/>
    </source>
</evidence>
<dbReference type="InterPro" id="IPR050493">
    <property type="entry name" value="FAD-dep_Monooxygenase_BioMet"/>
</dbReference>
<sequence>MHGDGVKILIVGAGTAGLAAARTLHDWGADVRVVEREAKPSVDGTGIFLPGNAMRALDDLGVAPQVTARGITVARQRISDRRGRVLMEIDNDDLWGGVAPCVAVHRVDLHEVLLAAAKNVPIVYDRAPISLVDTDDGVLVEFDDRSSDTYDLVIGADGVHSTVRRLAFGDAGLRPLGQIAVRFVATVPDPEPVWSLTVHGRAALLTIPIGGDRVYCYSDGVVPLPAPLVATAGPAHRASVEEVHLDRWSNGLTVLIGDAAHATGPNMAQGSAMAVEDALVLADSLARSRTIAEALAQHERRRRPRVDHVRKTTNRRDSLRAIPEAVRAQVFRSFGPALWRMHYGSLRGRP</sequence>
<evidence type="ECO:0000313" key="4">
    <source>
        <dbReference type="EMBL" id="SHN46576.1"/>
    </source>
</evidence>
<gene>
    <name evidence="4" type="ORF">SAMN05443668_116112</name>
</gene>
<dbReference type="InterPro" id="IPR036188">
    <property type="entry name" value="FAD/NAD-bd_sf"/>
</dbReference>
<dbReference type="PANTHER" id="PTHR13789">
    <property type="entry name" value="MONOOXYGENASE"/>
    <property type="match status" value="1"/>
</dbReference>
<keyword evidence="5" id="KW-1185">Reference proteome</keyword>
<dbReference type="RefSeq" id="WP_073263677.1">
    <property type="nucleotide sequence ID" value="NZ_FRCS01000016.1"/>
</dbReference>
<dbReference type="PANTHER" id="PTHR13789:SF309">
    <property type="entry name" value="PUTATIVE (AFU_ORTHOLOGUE AFUA_6G14510)-RELATED"/>
    <property type="match status" value="1"/>
</dbReference>
<dbReference type="STRING" id="134849.SAMN05443668_116112"/>
<dbReference type="GO" id="GO:0071949">
    <property type="term" value="F:FAD binding"/>
    <property type="evidence" value="ECO:0007669"/>
    <property type="project" value="InterPro"/>
</dbReference>
<dbReference type="PRINTS" id="PR00420">
    <property type="entry name" value="RNGMNOXGNASE"/>
</dbReference>
<dbReference type="GO" id="GO:0004497">
    <property type="term" value="F:monooxygenase activity"/>
    <property type="evidence" value="ECO:0007669"/>
    <property type="project" value="UniProtKB-KW"/>
</dbReference>
<dbReference type="AlphaFoldDB" id="A0A1M7RKA1"/>
<protein>
    <submittedName>
        <fullName evidence="4">2-polyprenyl-6-methoxyphenol hydroxylase</fullName>
    </submittedName>
</protein>
<dbReference type="SUPFAM" id="SSF51905">
    <property type="entry name" value="FAD/NAD(P)-binding domain"/>
    <property type="match status" value="1"/>
</dbReference>
<proteinExistence type="predicted"/>
<evidence type="ECO:0000313" key="5">
    <source>
        <dbReference type="Proteomes" id="UP000184440"/>
    </source>
</evidence>
<dbReference type="InterPro" id="IPR002938">
    <property type="entry name" value="FAD-bd"/>
</dbReference>
<keyword evidence="1" id="KW-0560">Oxidoreductase</keyword>
<dbReference type="Gene3D" id="3.50.50.60">
    <property type="entry name" value="FAD/NAD(P)-binding domain"/>
    <property type="match status" value="2"/>
</dbReference>
<feature type="domain" description="FAD-binding" evidence="3">
    <location>
        <begin position="6"/>
        <end position="166"/>
    </location>
</feature>
<accession>A0A1M7RKA1</accession>
<dbReference type="OrthoDB" id="3212532at2"/>
<dbReference type="Gene3D" id="3.30.9.30">
    <property type="match status" value="1"/>
</dbReference>
<evidence type="ECO:0000256" key="1">
    <source>
        <dbReference type="ARBA" id="ARBA00023002"/>
    </source>
</evidence>
<reference evidence="4 5" key="1">
    <citation type="submission" date="2016-11" db="EMBL/GenBank/DDBJ databases">
        <authorList>
            <person name="Jaros S."/>
            <person name="Januszkiewicz K."/>
            <person name="Wedrychowicz H."/>
        </authorList>
    </citation>
    <scope>NUCLEOTIDE SEQUENCE [LARGE SCALE GENOMIC DNA]</scope>
    <source>
        <strain evidence="4 5">DSM 46144</strain>
    </source>
</reference>
<dbReference type="EMBL" id="FRCS01000016">
    <property type="protein sequence ID" value="SHN46576.1"/>
    <property type="molecule type" value="Genomic_DNA"/>
</dbReference>
<keyword evidence="2" id="KW-0503">Monooxygenase</keyword>
<evidence type="ECO:0000259" key="3">
    <source>
        <dbReference type="Pfam" id="PF01494"/>
    </source>
</evidence>
<dbReference type="Pfam" id="PF01494">
    <property type="entry name" value="FAD_binding_3"/>
    <property type="match status" value="2"/>
</dbReference>
<dbReference type="Proteomes" id="UP000184440">
    <property type="component" value="Unassembled WGS sequence"/>
</dbReference>
<organism evidence="4 5">
    <name type="scientific">Cryptosporangium aurantiacum</name>
    <dbReference type="NCBI Taxonomy" id="134849"/>
    <lineage>
        <taxon>Bacteria</taxon>
        <taxon>Bacillati</taxon>
        <taxon>Actinomycetota</taxon>
        <taxon>Actinomycetes</taxon>
        <taxon>Cryptosporangiales</taxon>
        <taxon>Cryptosporangiaceae</taxon>
        <taxon>Cryptosporangium</taxon>
    </lineage>
</organism>
<feature type="domain" description="FAD-binding" evidence="3">
    <location>
        <begin position="236"/>
        <end position="309"/>
    </location>
</feature>
<name>A0A1M7RKA1_9ACTN</name>